<dbReference type="OrthoDB" id="25039at2759"/>
<feature type="chain" id="PRO_5016958921" description="Lysozyme" evidence="1">
    <location>
        <begin position="20"/>
        <end position="254"/>
    </location>
</feature>
<evidence type="ECO:0000313" key="2">
    <source>
        <dbReference type="EMBL" id="RCN40620.1"/>
    </source>
</evidence>
<dbReference type="Gene3D" id="3.20.20.80">
    <property type="entry name" value="Glycosidases"/>
    <property type="match status" value="1"/>
</dbReference>
<proteinExistence type="predicted"/>
<keyword evidence="1" id="KW-0732">Signal</keyword>
<accession>A0A368GC71</accession>
<gene>
    <name evidence="2" type="ORF">ANCCAN_13439</name>
</gene>
<dbReference type="SUPFAM" id="SSF51445">
    <property type="entry name" value="(Trans)glycosidases"/>
    <property type="match status" value="1"/>
</dbReference>
<reference evidence="2 3" key="1">
    <citation type="submission" date="2014-10" db="EMBL/GenBank/DDBJ databases">
        <title>Draft genome of the hookworm Ancylostoma caninum.</title>
        <authorList>
            <person name="Mitreva M."/>
        </authorList>
    </citation>
    <scope>NUCLEOTIDE SEQUENCE [LARGE SCALE GENOMIC DNA]</scope>
    <source>
        <strain evidence="2 3">Baltimore</strain>
    </source>
</reference>
<organism evidence="2 3">
    <name type="scientific">Ancylostoma caninum</name>
    <name type="common">Dog hookworm</name>
    <dbReference type="NCBI Taxonomy" id="29170"/>
    <lineage>
        <taxon>Eukaryota</taxon>
        <taxon>Metazoa</taxon>
        <taxon>Ecdysozoa</taxon>
        <taxon>Nematoda</taxon>
        <taxon>Chromadorea</taxon>
        <taxon>Rhabditida</taxon>
        <taxon>Rhabditina</taxon>
        <taxon>Rhabditomorpha</taxon>
        <taxon>Strongyloidea</taxon>
        <taxon>Ancylostomatidae</taxon>
        <taxon>Ancylostomatinae</taxon>
        <taxon>Ancylostoma</taxon>
    </lineage>
</organism>
<dbReference type="InterPro" id="IPR017853">
    <property type="entry name" value="GH"/>
</dbReference>
<protein>
    <recommendedName>
        <fullName evidence="4">Lysozyme</fullName>
    </recommendedName>
</protein>
<evidence type="ECO:0000313" key="3">
    <source>
        <dbReference type="Proteomes" id="UP000252519"/>
    </source>
</evidence>
<dbReference type="EMBL" id="JOJR01000276">
    <property type="protein sequence ID" value="RCN40620.1"/>
    <property type="molecule type" value="Genomic_DNA"/>
</dbReference>
<dbReference type="PANTHER" id="PTHR23208:SF36">
    <property type="entry name" value="LYSOZYME-RELATED"/>
    <property type="match status" value="1"/>
</dbReference>
<evidence type="ECO:0008006" key="4">
    <source>
        <dbReference type="Google" id="ProtNLM"/>
    </source>
</evidence>
<dbReference type="GO" id="GO:0045087">
    <property type="term" value="P:innate immune response"/>
    <property type="evidence" value="ECO:0007669"/>
    <property type="project" value="TreeGrafter"/>
</dbReference>
<dbReference type="Proteomes" id="UP000252519">
    <property type="component" value="Unassembled WGS sequence"/>
</dbReference>
<dbReference type="PANTHER" id="PTHR23208">
    <property type="entry name" value="LYSOZYME PROTEIN"/>
    <property type="match status" value="1"/>
</dbReference>
<sequence length="254" mass="28365">MIRVLILLAVLCLVHVASSQPKGNFAFALDIASPLDLAGALCFKTNLYPTVFLRVFSPYDRGSYESTICDSIRNANRAGLAVEVFMTPDVMAKDRNGAAQFDKLFSSLKSCNVYVRSVWFQVTSPINWPDKQRQNIAFIEQVIARANDYRVAIGIYTNFYDWKQITGGGTAVNGAKMLWYWNVRNIGPHGETPSNFDDFRPFGPWRSPVVKQFGQVEEVCGYITNRNIYISSKIPIGNSMHNDSLTSIGGIGLE</sequence>
<comment type="caution">
    <text evidence="2">The sequence shown here is derived from an EMBL/GenBank/DDBJ whole genome shotgun (WGS) entry which is preliminary data.</text>
</comment>
<keyword evidence="3" id="KW-1185">Reference proteome</keyword>
<dbReference type="AlphaFoldDB" id="A0A368GC71"/>
<evidence type="ECO:0000256" key="1">
    <source>
        <dbReference type="SAM" id="SignalP"/>
    </source>
</evidence>
<dbReference type="InterPro" id="IPR051595">
    <property type="entry name" value="GH25_Enzymes"/>
</dbReference>
<dbReference type="GO" id="GO:0007165">
    <property type="term" value="P:signal transduction"/>
    <property type="evidence" value="ECO:0007669"/>
    <property type="project" value="TreeGrafter"/>
</dbReference>
<name>A0A368GC71_ANCCA</name>
<feature type="signal peptide" evidence="1">
    <location>
        <begin position="1"/>
        <end position="19"/>
    </location>
</feature>